<dbReference type="KEGG" id="hch:HCH_04316"/>
<evidence type="ECO:0000313" key="1">
    <source>
        <dbReference type="EMBL" id="ABC31023.1"/>
    </source>
</evidence>
<dbReference type="HOGENOM" id="CLU_2665990_0_0_6"/>
<dbReference type="EMBL" id="CP000155">
    <property type="protein sequence ID" value="ABC31023.1"/>
    <property type="molecule type" value="Genomic_DNA"/>
</dbReference>
<sequence>MLLLSLTGAILIMTALCLLFFIRNAKASELRLRLMKENYEAFKKLPSYEDMLYRFWIPLTRFEEKATGEQRKEES</sequence>
<proteinExistence type="predicted"/>
<dbReference type="AlphaFoldDB" id="Q2SEA1"/>
<reference evidence="1 2" key="1">
    <citation type="journal article" date="2005" name="Nucleic Acids Res.">
        <title>Genomic blueprint of Hahella chejuensis, a marine microbe producing an algicidal agent.</title>
        <authorList>
            <person name="Jeong H."/>
            <person name="Yim J.H."/>
            <person name="Lee C."/>
            <person name="Choi S.-H."/>
            <person name="Park Y.K."/>
            <person name="Yoon S.H."/>
            <person name="Hur C.-G."/>
            <person name="Kang H.-Y."/>
            <person name="Kim D."/>
            <person name="Lee H.H."/>
            <person name="Park K.H."/>
            <person name="Park S.-H."/>
            <person name="Park H.-S."/>
            <person name="Lee H.K."/>
            <person name="Oh T.K."/>
            <person name="Kim J.F."/>
        </authorList>
    </citation>
    <scope>NUCLEOTIDE SEQUENCE [LARGE SCALE GENOMIC DNA]</scope>
    <source>
        <strain evidence="1 2">KCTC 2396</strain>
    </source>
</reference>
<dbReference type="OrthoDB" id="9872398at2"/>
<dbReference type="RefSeq" id="WP_011398090.1">
    <property type="nucleotide sequence ID" value="NC_007645.1"/>
</dbReference>
<dbReference type="STRING" id="349521.HCH_04316"/>
<organism evidence="1 2">
    <name type="scientific">Hahella chejuensis (strain KCTC 2396)</name>
    <dbReference type="NCBI Taxonomy" id="349521"/>
    <lineage>
        <taxon>Bacteria</taxon>
        <taxon>Pseudomonadati</taxon>
        <taxon>Pseudomonadota</taxon>
        <taxon>Gammaproteobacteria</taxon>
        <taxon>Oceanospirillales</taxon>
        <taxon>Hahellaceae</taxon>
        <taxon>Hahella</taxon>
    </lineage>
</organism>
<name>Q2SEA1_HAHCH</name>
<evidence type="ECO:0000313" key="2">
    <source>
        <dbReference type="Proteomes" id="UP000000238"/>
    </source>
</evidence>
<protein>
    <submittedName>
        <fullName evidence="1">Uncharacterized protein</fullName>
    </submittedName>
</protein>
<dbReference type="Proteomes" id="UP000000238">
    <property type="component" value="Chromosome"/>
</dbReference>
<gene>
    <name evidence="1" type="ordered locus">HCH_04316</name>
</gene>
<accession>Q2SEA1</accession>
<keyword evidence="2" id="KW-1185">Reference proteome</keyword>